<feature type="chain" id="PRO_5009296453" evidence="2">
    <location>
        <begin position="24"/>
        <end position="115"/>
    </location>
</feature>
<name>A0A1H6E279_9ACTN</name>
<accession>A0A1H6E279</accession>
<dbReference type="RefSeq" id="WP_103958684.1">
    <property type="nucleotide sequence ID" value="NZ_FNVT01000007.1"/>
</dbReference>
<evidence type="ECO:0000313" key="3">
    <source>
        <dbReference type="EMBL" id="SEG91667.1"/>
    </source>
</evidence>
<gene>
    <name evidence="3" type="ORF">SAMN05444920_107324</name>
</gene>
<keyword evidence="4" id="KW-1185">Reference proteome</keyword>
<dbReference type="AlphaFoldDB" id="A0A1H6E279"/>
<feature type="region of interest" description="Disordered" evidence="1">
    <location>
        <begin position="90"/>
        <end position="115"/>
    </location>
</feature>
<organism evidence="3 4">
    <name type="scientific">Nonomuraea solani</name>
    <dbReference type="NCBI Taxonomy" id="1144553"/>
    <lineage>
        <taxon>Bacteria</taxon>
        <taxon>Bacillati</taxon>
        <taxon>Actinomycetota</taxon>
        <taxon>Actinomycetes</taxon>
        <taxon>Streptosporangiales</taxon>
        <taxon>Streptosporangiaceae</taxon>
        <taxon>Nonomuraea</taxon>
    </lineage>
</organism>
<proteinExistence type="predicted"/>
<sequence>MRTRLPAALLLLLSWFLPATAHAQAVQQLTATAQATSWRAEQQHSGMRQVPHPGPVMRAWAGPYGVTGSGAAVLGSGPAGHRHGWAVAVAPATTDAPARTRPDTAPARAPPSTRF</sequence>
<dbReference type="EMBL" id="FNVT01000007">
    <property type="protein sequence ID" value="SEG91667.1"/>
    <property type="molecule type" value="Genomic_DNA"/>
</dbReference>
<reference evidence="3 4" key="1">
    <citation type="submission" date="2016-10" db="EMBL/GenBank/DDBJ databases">
        <authorList>
            <person name="de Groot N.N."/>
        </authorList>
    </citation>
    <scope>NUCLEOTIDE SEQUENCE [LARGE SCALE GENOMIC DNA]</scope>
    <source>
        <strain evidence="3 4">CGMCC 4.7037</strain>
    </source>
</reference>
<protein>
    <submittedName>
        <fullName evidence="3">Uncharacterized protein</fullName>
    </submittedName>
</protein>
<evidence type="ECO:0000256" key="1">
    <source>
        <dbReference type="SAM" id="MobiDB-lite"/>
    </source>
</evidence>
<evidence type="ECO:0000256" key="2">
    <source>
        <dbReference type="SAM" id="SignalP"/>
    </source>
</evidence>
<dbReference type="Proteomes" id="UP000236732">
    <property type="component" value="Unassembled WGS sequence"/>
</dbReference>
<keyword evidence="2" id="KW-0732">Signal</keyword>
<feature type="signal peptide" evidence="2">
    <location>
        <begin position="1"/>
        <end position="23"/>
    </location>
</feature>
<evidence type="ECO:0000313" key="4">
    <source>
        <dbReference type="Proteomes" id="UP000236732"/>
    </source>
</evidence>